<dbReference type="InterPro" id="IPR014155">
    <property type="entry name" value="VirB11"/>
</dbReference>
<dbReference type="InterPro" id="IPR001482">
    <property type="entry name" value="T2SS/T4SS_dom"/>
</dbReference>
<proteinExistence type="inferred from homology"/>
<dbReference type="RefSeq" id="WP_115176538.1">
    <property type="nucleotide sequence ID" value="NZ_UGNY01000002.1"/>
</dbReference>
<reference evidence="4 5" key="1">
    <citation type="submission" date="2018-06" db="EMBL/GenBank/DDBJ databases">
        <authorList>
            <consortium name="Pathogen Informatics"/>
            <person name="Doyle S."/>
        </authorList>
    </citation>
    <scope>NUCLEOTIDE SEQUENCE [LARGE SCALE GENOMIC DNA]</scope>
    <source>
        <strain evidence="4 5">NCTC11978</strain>
    </source>
</reference>
<evidence type="ECO:0000259" key="3">
    <source>
        <dbReference type="Pfam" id="PF00437"/>
    </source>
</evidence>
<dbReference type="CDD" id="cd01130">
    <property type="entry name" value="VirB11-like_ATPase"/>
    <property type="match status" value="1"/>
</dbReference>
<sequence length="328" mass="35745">MSLALNAYLAPLTTLLEAPEVSELCINRPGEVWLETQGQFHCTSMPTLTERRLLMLAKLLAEDNGKTLSPQRPLLSATLPDGQRCQMVLPPACVKGQLICAIRKPTVASLTLEDWEARGAFTRLGENRLRHVQAISETLAALRKKGCFKELIRLAVKSKLTILISGGTSTAKTTFLNSCLKEIPPSERLITIEGVREVQPANPNCVHLLANEDEASASSVSMLDLLKVSLRLRPDRLFVSELRAAEAYPFLRACLSGHPGSLTTLHADSIDSALTQLKFMLAESPALQGAASERLDALINASVQVVVQMARRDNGARVIEDIHLLGVQ</sequence>
<evidence type="ECO:0000313" key="5">
    <source>
        <dbReference type="Proteomes" id="UP000254033"/>
    </source>
</evidence>
<evidence type="ECO:0000256" key="1">
    <source>
        <dbReference type="ARBA" id="ARBA00006611"/>
    </source>
</evidence>
<dbReference type="Gene3D" id="3.40.50.300">
    <property type="entry name" value="P-loop containing nucleotide triphosphate hydrolases"/>
    <property type="match status" value="1"/>
</dbReference>
<dbReference type="InterPro" id="IPR027417">
    <property type="entry name" value="P-loop_NTPase"/>
</dbReference>
<dbReference type="Pfam" id="PF00437">
    <property type="entry name" value="T2SSE"/>
    <property type="match status" value="1"/>
</dbReference>
<gene>
    <name evidence="4" type="primary">virB11_2</name>
    <name evidence="4" type="ORF">NCTC11978_03347</name>
</gene>
<protein>
    <recommendedName>
        <fullName evidence="2">Type IV secretion system protein</fullName>
    </recommendedName>
</protein>
<dbReference type="SUPFAM" id="SSF52540">
    <property type="entry name" value="P-loop containing nucleoside triphosphate hydrolases"/>
    <property type="match status" value="1"/>
</dbReference>
<dbReference type="PANTHER" id="PTHR30486:SF6">
    <property type="entry name" value="TYPE IV PILUS RETRACTATION ATPASE PILT"/>
    <property type="match status" value="1"/>
</dbReference>
<dbReference type="EMBL" id="UGNY01000002">
    <property type="protein sequence ID" value="STX88330.1"/>
    <property type="molecule type" value="Genomic_DNA"/>
</dbReference>
<evidence type="ECO:0000256" key="2">
    <source>
        <dbReference type="RuleBase" id="RU366071"/>
    </source>
</evidence>
<dbReference type="GO" id="GO:0043684">
    <property type="term" value="C:type IV secretion system complex"/>
    <property type="evidence" value="ECO:0007669"/>
    <property type="project" value="UniProtKB-UniRule"/>
</dbReference>
<dbReference type="Proteomes" id="UP000254033">
    <property type="component" value="Unassembled WGS sequence"/>
</dbReference>
<accession>A0A378KNI4</accession>
<feature type="domain" description="Bacterial type II secretion system protein E" evidence="3">
    <location>
        <begin position="149"/>
        <end position="311"/>
    </location>
</feature>
<dbReference type="InterPro" id="IPR050921">
    <property type="entry name" value="T4SS_GSP_E_ATPase"/>
</dbReference>
<name>A0A378KNI4_9GAMM</name>
<keyword evidence="2" id="KW-0547">Nucleotide-binding</keyword>
<organism evidence="4 5">
    <name type="scientific">Legionella feeleii</name>
    <dbReference type="NCBI Taxonomy" id="453"/>
    <lineage>
        <taxon>Bacteria</taxon>
        <taxon>Pseudomonadati</taxon>
        <taxon>Pseudomonadota</taxon>
        <taxon>Gammaproteobacteria</taxon>
        <taxon>Legionellales</taxon>
        <taxon>Legionellaceae</taxon>
        <taxon>Legionella</taxon>
    </lineage>
</organism>
<dbReference type="NCBIfam" id="TIGR02788">
    <property type="entry name" value="VirB11"/>
    <property type="match status" value="1"/>
</dbReference>
<comment type="function">
    <text evidence="2">Part of the Type IV secretion system.</text>
</comment>
<keyword evidence="2" id="KW-0067">ATP-binding</keyword>
<evidence type="ECO:0000313" key="4">
    <source>
        <dbReference type="EMBL" id="STX88330.1"/>
    </source>
</evidence>
<dbReference type="AlphaFoldDB" id="A0A378KNI4"/>
<dbReference type="GO" id="GO:0016887">
    <property type="term" value="F:ATP hydrolysis activity"/>
    <property type="evidence" value="ECO:0007669"/>
    <property type="project" value="InterPro"/>
</dbReference>
<dbReference type="GO" id="GO:0044097">
    <property type="term" value="P:secretion by the type IV secretion system"/>
    <property type="evidence" value="ECO:0007669"/>
    <property type="project" value="InterPro"/>
</dbReference>
<dbReference type="GO" id="GO:0005524">
    <property type="term" value="F:ATP binding"/>
    <property type="evidence" value="ECO:0007669"/>
    <property type="project" value="UniProtKB-UniRule"/>
</dbReference>
<comment type="similarity">
    <text evidence="1 2">Belongs to the GSP E family.</text>
</comment>
<dbReference type="Gene3D" id="3.30.450.90">
    <property type="match status" value="1"/>
</dbReference>
<dbReference type="PANTHER" id="PTHR30486">
    <property type="entry name" value="TWITCHING MOTILITY PROTEIN PILT"/>
    <property type="match status" value="1"/>
</dbReference>